<accession>A0A1I5P3T7</accession>
<name>A0A1I5P3T7_9BACI</name>
<dbReference type="OrthoDB" id="2435352at2"/>
<evidence type="ECO:0000256" key="1">
    <source>
        <dbReference type="SAM" id="SignalP"/>
    </source>
</evidence>
<reference evidence="2 5" key="2">
    <citation type="submission" date="2019-07" db="EMBL/GenBank/DDBJ databases">
        <title>Whole genome shotgun sequence of Halolactibacillus halophilus NBRC 100868.</title>
        <authorList>
            <person name="Hosoyama A."/>
            <person name="Uohara A."/>
            <person name="Ohji S."/>
            <person name="Ichikawa N."/>
        </authorList>
    </citation>
    <scope>NUCLEOTIDE SEQUENCE [LARGE SCALE GENOMIC DNA]</scope>
    <source>
        <strain evidence="2 5">NBRC 100868</strain>
    </source>
</reference>
<dbReference type="RefSeq" id="WP_089831466.1">
    <property type="nucleotide sequence ID" value="NZ_BJWI01000011.1"/>
</dbReference>
<gene>
    <name evidence="2" type="primary">ypjP</name>
    <name evidence="2" type="ORF">HHA03_10350</name>
    <name evidence="3" type="ORF">SAMN05421839_11261</name>
</gene>
<proteinExistence type="predicted"/>
<dbReference type="EMBL" id="FOXC01000012">
    <property type="protein sequence ID" value="SFP28633.1"/>
    <property type="molecule type" value="Genomic_DNA"/>
</dbReference>
<evidence type="ECO:0000313" key="4">
    <source>
        <dbReference type="Proteomes" id="UP000242243"/>
    </source>
</evidence>
<dbReference type="STRING" id="306540.SAMN05421839_11261"/>
<evidence type="ECO:0000313" key="5">
    <source>
        <dbReference type="Proteomes" id="UP000321547"/>
    </source>
</evidence>
<reference evidence="3 4" key="1">
    <citation type="submission" date="2016-10" db="EMBL/GenBank/DDBJ databases">
        <authorList>
            <person name="de Groot N.N."/>
        </authorList>
    </citation>
    <scope>NUCLEOTIDE SEQUENCE [LARGE SCALE GENOMIC DNA]</scope>
    <source>
        <strain evidence="3 4">DSM 17073</strain>
    </source>
</reference>
<feature type="signal peptide" evidence="1">
    <location>
        <begin position="1"/>
        <end position="22"/>
    </location>
</feature>
<dbReference type="InterPro" id="IPR025616">
    <property type="entry name" value="YpjP"/>
</dbReference>
<dbReference type="Pfam" id="PF14005">
    <property type="entry name" value="YpjP"/>
    <property type="match status" value="1"/>
</dbReference>
<evidence type="ECO:0000313" key="2">
    <source>
        <dbReference type="EMBL" id="GEM01503.1"/>
    </source>
</evidence>
<keyword evidence="5" id="KW-1185">Reference proteome</keyword>
<dbReference type="AlphaFoldDB" id="A0A1I5P3T7"/>
<dbReference type="Proteomes" id="UP000242243">
    <property type="component" value="Unassembled WGS sequence"/>
</dbReference>
<evidence type="ECO:0000313" key="3">
    <source>
        <dbReference type="EMBL" id="SFP28633.1"/>
    </source>
</evidence>
<keyword evidence="1" id="KW-0732">Signal</keyword>
<dbReference type="Proteomes" id="UP000321547">
    <property type="component" value="Unassembled WGS sequence"/>
</dbReference>
<protein>
    <submittedName>
        <fullName evidence="3">YpjP-like protein</fullName>
    </submittedName>
</protein>
<dbReference type="EMBL" id="BJWI01000011">
    <property type="protein sequence ID" value="GEM01503.1"/>
    <property type="molecule type" value="Genomic_DNA"/>
</dbReference>
<sequence length="197" mass="22906">MKLWIKKLFVATVAALTLGVYVPSIDLEVNADVDNKDIEESKEALDSSRIVHTPVEPESYSREIVTSKEELTEQAIERTLEKIGPRTIKPIERDVFEEVLPQIETVMDAIVDKYDPDQSFRLSLIEHKTPGYGEKIFDVYDETDEKIVAKFHVRRDNKPLDGYFFNFHYHLEDDNFDHHYPIAEVCYGKNTPPKWMS</sequence>
<feature type="chain" id="PRO_5038937861" evidence="1">
    <location>
        <begin position="23"/>
        <end position="197"/>
    </location>
</feature>
<organism evidence="3 4">
    <name type="scientific">Halolactibacillus halophilus</name>
    <dbReference type="NCBI Taxonomy" id="306540"/>
    <lineage>
        <taxon>Bacteria</taxon>
        <taxon>Bacillati</taxon>
        <taxon>Bacillota</taxon>
        <taxon>Bacilli</taxon>
        <taxon>Bacillales</taxon>
        <taxon>Bacillaceae</taxon>
        <taxon>Halolactibacillus</taxon>
    </lineage>
</organism>